<feature type="transmembrane region" description="Helical" evidence="1">
    <location>
        <begin position="113"/>
        <end position="135"/>
    </location>
</feature>
<feature type="transmembrane region" description="Helical" evidence="1">
    <location>
        <begin position="183"/>
        <end position="202"/>
    </location>
</feature>
<dbReference type="EMBL" id="QJSW01000007">
    <property type="protein sequence ID" value="PYE48915.1"/>
    <property type="molecule type" value="Genomic_DNA"/>
</dbReference>
<comment type="caution">
    <text evidence="2">The sequence shown here is derived from an EMBL/GenBank/DDBJ whole genome shotgun (WGS) entry which is preliminary data.</text>
</comment>
<feature type="transmembrane region" description="Helical" evidence="1">
    <location>
        <begin position="63"/>
        <end position="81"/>
    </location>
</feature>
<dbReference type="InterPro" id="IPR010539">
    <property type="entry name" value="BaxI_1-like"/>
</dbReference>
<evidence type="ECO:0000313" key="2">
    <source>
        <dbReference type="EMBL" id="PYE48915.1"/>
    </source>
</evidence>
<sequence>MLIGRSGNPTLKDSTFENRGYGEDRYQEYMTINGTVNKAFITLVILLGSAFATWMMFFNGREVLPLAYGGLIVGFILALVISFKPVAAPYLVPIYAVAEGMFLGALSARYESLYNGITLQAALLTIAVFIALLIAYKTRLIKATENFKLGVVAATGGIMIMYLLSFVLSFFGITIPYLHENSLIGIGISVVIVIIAALNLVLDFDFIEGGAEQGAPKYMEWYGAFGLMVTLVWLYIEIIRLLSKLRSRD</sequence>
<dbReference type="Pfam" id="PF12811">
    <property type="entry name" value="BaxI_1"/>
    <property type="match status" value="1"/>
</dbReference>
<name>A0A2V4V8L4_PAEBA</name>
<keyword evidence="1" id="KW-0472">Membrane</keyword>
<feature type="transmembrane region" description="Helical" evidence="1">
    <location>
        <begin position="87"/>
        <end position="106"/>
    </location>
</feature>
<feature type="transmembrane region" description="Helical" evidence="1">
    <location>
        <begin position="147"/>
        <end position="171"/>
    </location>
</feature>
<dbReference type="Proteomes" id="UP000247790">
    <property type="component" value="Unassembled WGS sequence"/>
</dbReference>
<keyword evidence="1" id="KW-0812">Transmembrane</keyword>
<dbReference type="AlphaFoldDB" id="A0A2V4V8L4"/>
<feature type="transmembrane region" description="Helical" evidence="1">
    <location>
        <begin position="39"/>
        <end position="58"/>
    </location>
</feature>
<dbReference type="PIRSF" id="PIRSF009160">
    <property type="entry name" value="UCP009160"/>
    <property type="match status" value="1"/>
</dbReference>
<protein>
    <submittedName>
        <fullName evidence="2">Putative YccA/Bax inhibitor family protein</fullName>
    </submittedName>
</protein>
<organism evidence="2 3">
    <name type="scientific">Paenibacillus barcinonensis</name>
    <dbReference type="NCBI Taxonomy" id="198119"/>
    <lineage>
        <taxon>Bacteria</taxon>
        <taxon>Bacillati</taxon>
        <taxon>Bacillota</taxon>
        <taxon>Bacilli</taxon>
        <taxon>Bacillales</taxon>
        <taxon>Paenibacillaceae</taxon>
        <taxon>Paenibacillus</taxon>
    </lineage>
</organism>
<reference evidence="2 3" key="1">
    <citation type="submission" date="2018-06" db="EMBL/GenBank/DDBJ databases">
        <title>Genomic Encyclopedia of Type Strains, Phase III (KMG-III): the genomes of soil and plant-associated and newly described type strains.</title>
        <authorList>
            <person name="Whitman W."/>
        </authorList>
    </citation>
    <scope>NUCLEOTIDE SEQUENCE [LARGE SCALE GENOMIC DNA]</scope>
    <source>
        <strain evidence="2 3">CECT 7022</strain>
    </source>
</reference>
<evidence type="ECO:0000256" key="1">
    <source>
        <dbReference type="SAM" id="Phobius"/>
    </source>
</evidence>
<gene>
    <name evidence="2" type="ORF">DFQ00_107209</name>
</gene>
<proteinExistence type="predicted"/>
<keyword evidence="1" id="KW-1133">Transmembrane helix</keyword>
<accession>A0A2V4V8L4</accession>
<dbReference type="PANTHER" id="PTHR41282:SF1">
    <property type="entry name" value="CONSERVED TRANSMEMBRANE PROTEIN-RELATED"/>
    <property type="match status" value="1"/>
</dbReference>
<feature type="transmembrane region" description="Helical" evidence="1">
    <location>
        <begin position="222"/>
        <end position="242"/>
    </location>
</feature>
<dbReference type="PANTHER" id="PTHR41282">
    <property type="entry name" value="CONSERVED TRANSMEMBRANE PROTEIN-RELATED"/>
    <property type="match status" value="1"/>
</dbReference>
<evidence type="ECO:0000313" key="3">
    <source>
        <dbReference type="Proteomes" id="UP000247790"/>
    </source>
</evidence>